<dbReference type="CDD" id="cd05930">
    <property type="entry name" value="A_NRPS"/>
    <property type="match status" value="1"/>
</dbReference>
<accession>A0ABS4QCA6</accession>
<keyword evidence="5" id="KW-0045">Antibiotic biosynthesis</keyword>
<dbReference type="InterPro" id="IPR020845">
    <property type="entry name" value="AMP-binding_CS"/>
</dbReference>
<dbReference type="SMART" id="SM00823">
    <property type="entry name" value="PKS_PP"/>
    <property type="match status" value="1"/>
</dbReference>
<dbReference type="Gene3D" id="3.40.50.980">
    <property type="match status" value="2"/>
</dbReference>
<dbReference type="InterPro" id="IPR020806">
    <property type="entry name" value="PKS_PP-bd"/>
</dbReference>
<dbReference type="RefSeq" id="WP_209887850.1">
    <property type="nucleotide sequence ID" value="NZ_JAGGMR010000001.1"/>
</dbReference>
<dbReference type="PROSITE" id="PS00455">
    <property type="entry name" value="AMP_BINDING"/>
    <property type="match status" value="1"/>
</dbReference>
<comment type="cofactor">
    <cofactor evidence="1">
        <name>pantetheine 4'-phosphate</name>
        <dbReference type="ChEBI" id="CHEBI:47942"/>
    </cofactor>
</comment>
<name>A0ABS4QCA6_9NOCA</name>
<dbReference type="InterPro" id="IPR045851">
    <property type="entry name" value="AMP-bd_C_sf"/>
</dbReference>
<keyword evidence="2" id="KW-0596">Phosphopantetheine</keyword>
<dbReference type="PROSITE" id="PS00012">
    <property type="entry name" value="PHOSPHOPANTETHEINE"/>
    <property type="match status" value="1"/>
</dbReference>
<dbReference type="NCBIfam" id="TIGR01720">
    <property type="entry name" value="NRPS-para261"/>
    <property type="match status" value="1"/>
</dbReference>
<dbReference type="InterPro" id="IPR010060">
    <property type="entry name" value="NRPS_synth"/>
</dbReference>
<proteinExistence type="predicted"/>
<dbReference type="InterPro" id="IPR025110">
    <property type="entry name" value="AMP-bd_C"/>
</dbReference>
<dbReference type="InterPro" id="IPR010071">
    <property type="entry name" value="AA_adenyl_dom"/>
</dbReference>
<dbReference type="InterPro" id="IPR001242">
    <property type="entry name" value="Condensation_dom"/>
</dbReference>
<dbReference type="PANTHER" id="PTHR45527:SF1">
    <property type="entry name" value="FATTY ACID SYNTHASE"/>
    <property type="match status" value="1"/>
</dbReference>
<dbReference type="SUPFAM" id="SSF47336">
    <property type="entry name" value="ACP-like"/>
    <property type="match status" value="1"/>
</dbReference>
<comment type="caution">
    <text evidence="7">The sequence shown here is derived from an EMBL/GenBank/DDBJ whole genome shotgun (WGS) entry which is preliminary data.</text>
</comment>
<dbReference type="EMBL" id="JAGGMR010000001">
    <property type="protein sequence ID" value="MBP2189330.1"/>
    <property type="molecule type" value="Genomic_DNA"/>
</dbReference>
<dbReference type="Gene3D" id="2.30.38.10">
    <property type="entry name" value="Luciferase, Domain 3"/>
    <property type="match status" value="1"/>
</dbReference>
<feature type="domain" description="Carrier" evidence="6">
    <location>
        <begin position="652"/>
        <end position="726"/>
    </location>
</feature>
<evidence type="ECO:0000256" key="1">
    <source>
        <dbReference type="ARBA" id="ARBA00001957"/>
    </source>
</evidence>
<evidence type="ECO:0000259" key="6">
    <source>
        <dbReference type="PROSITE" id="PS50075"/>
    </source>
</evidence>
<organism evidence="7 8">
    <name type="scientific">Nocardia goodfellowii</name>
    <dbReference type="NCBI Taxonomy" id="882446"/>
    <lineage>
        <taxon>Bacteria</taxon>
        <taxon>Bacillati</taxon>
        <taxon>Actinomycetota</taxon>
        <taxon>Actinomycetes</taxon>
        <taxon>Mycobacteriales</taxon>
        <taxon>Nocardiaceae</taxon>
        <taxon>Nocardia</taxon>
    </lineage>
</organism>
<dbReference type="Pfam" id="PF00550">
    <property type="entry name" value="PP-binding"/>
    <property type="match status" value="1"/>
</dbReference>
<keyword evidence="8" id="KW-1185">Reference proteome</keyword>
<dbReference type="PANTHER" id="PTHR45527">
    <property type="entry name" value="NONRIBOSOMAL PEPTIDE SYNTHETASE"/>
    <property type="match status" value="1"/>
</dbReference>
<dbReference type="InterPro" id="IPR006162">
    <property type="entry name" value="Ppantetheine_attach_site"/>
</dbReference>
<keyword evidence="4" id="KW-0677">Repeat</keyword>
<dbReference type="NCBIfam" id="TIGR01733">
    <property type="entry name" value="AA-adenyl-dom"/>
    <property type="match status" value="1"/>
</dbReference>
<evidence type="ECO:0000256" key="4">
    <source>
        <dbReference type="ARBA" id="ARBA00022737"/>
    </source>
</evidence>
<dbReference type="Gene3D" id="3.30.559.30">
    <property type="entry name" value="Nonribosomal peptide synthetase, condensation domain"/>
    <property type="match status" value="2"/>
</dbReference>
<dbReference type="InterPro" id="IPR000873">
    <property type="entry name" value="AMP-dep_synth/lig_dom"/>
</dbReference>
<gene>
    <name evidence="7" type="ORF">BJ987_002231</name>
</gene>
<dbReference type="Pfam" id="PF00501">
    <property type="entry name" value="AMP-binding"/>
    <property type="match status" value="1"/>
</dbReference>
<dbReference type="PROSITE" id="PS50075">
    <property type="entry name" value="CARRIER"/>
    <property type="match status" value="1"/>
</dbReference>
<sequence>MSTREAGAVLEQPAGLGRLARRSGGGAAAVLLAGLAAYAHRRSDAVEVTVGHRVGASVTAVQLEVTPYLDFRSITAQAGARLRQPGSTTAQPGIPTATQHADEWQIELPEAERATFARFFTDLVAAPDVPIGRFDLASNIERGELSRRAGNTRHLVPAETTLSGFERAVRRTPDAIALVFATETVTYRELDTRVRRLAHWLIDRGVGPDIVIGVAMPRSIEAIVAVYAILRAGGAFLPLDPTHPAERHDRILGVADPLLVLTTRSAGFDSAMVSVHCIEDLEYTPTADSTVPPRPEHLAYLMFTSGSTGMPKGVAVSHAAVVNHLHWMTALLGLDETDTVLQKTPVTFDVAIWELLWPSHTGACLAIAPPAADNDPAEVSRLLATHSVTTVQFVPSTLTSQLTVAPHFPACVRRVLLIGETLTPALARRFAAATPARLHNLYGPTEATGAVTGYAVSTADSESIPIGAPGWNTGAHVLDSCLRPVPGNTFGELYLSGVQLARCYFGDPARTAAQFVADPFAPGGRLYRTGDIVRWNCETGLLDYQGRADLQVKRHGVRIELGEIEAALGACAPVAQAAAVLRPEGRLVGYVIPVSGAVCLEDALRERLSRSLPTAMVPDEILVLDSFPRNAAGKLDRAALPAPAARPEPFRAPRNAVEQTLAEVFAQVLGRERIGVDESFFALGGDSVMSILLVSRAKSRGLRFTAQQVFEERTVAALAAIATTVEQTPDTLTELPGGGVGELPPTPAVCALLDLAESGAADFDRYAQHLVLELPPGITETQLRTVLGSVIARHDMLRARLYRDASGRWRMFADPADAVDLNSILTRTEVAATGEAAAFRTATEAALARLDPTNGIVLQCVWVDRGASGGRLIVVVHHIAIDGVSWRILIPDFLAAWAQVSAGELPQLPGGGTSMRRWAHSLRAEAHRPERVAEVDRWQQFAEPEALCTDRPLDPHVDTAATVRRITVRLDQSATTALLTTLPSRYRTDANTVLLTALAMAVAAWRRRRDLSEAPTSIRLEGHGRDPDLVPGADLSHTLGWFTAAFPCRLDLTGIDVDAARAGGPALATAVKTVKEQVLSVPGSGIGYGLLRYLNAGTAARMPAEPTQLAFTYLGTVSTAPVAGGPWLPAADFATASVEPPHDSGLPATAAISVDAMVTDGELATGFAYPRTLLADAHVRELAELWTESLAALARHADDPAAGGATPSDFAVPVAQSDIDTFERRYPGLHDIWSLTPIQEKFATLAPRDPDAVDVHTLQVILTCLGTPDQDRLRAAAQHLVDRHATLRAAFRRDRADSRWYQLITRAARVDVRNIDLRSDPGGLADLLAAERLRPFDLTAPPLIRFLLVRTGDERWTLSITNHRLLLDGWSAPILLRELLTVYTLGMPGEIDLDDGFGVFLRWREAQERDSAAAAWHATLRDIDGPTLVAPSGATPSEPARSAAEHVLTLTTAQTLGLSRSAAAAGVTLNTVCQYVWAQVLGEVTGRDDILFGTVVSGRPPAIPGIASMVGSFINTVPVRVRLATDDDFGARLRAVQAAQSAVVDHQYLGLAEIEAAVRIPVREYFDTLLVFESYPVDGTTMPITLGDLTLTELESREITLFPLTVTVWPRAELRVALNWHRDLLEDNYIQRIIARLTALFDALSTPNGL</sequence>
<evidence type="ECO:0000256" key="2">
    <source>
        <dbReference type="ARBA" id="ARBA00022450"/>
    </source>
</evidence>
<dbReference type="SUPFAM" id="SSF52777">
    <property type="entry name" value="CoA-dependent acyltransferases"/>
    <property type="match status" value="4"/>
</dbReference>
<dbReference type="Gene3D" id="1.10.1200.10">
    <property type="entry name" value="ACP-like"/>
    <property type="match status" value="1"/>
</dbReference>
<evidence type="ECO:0000256" key="3">
    <source>
        <dbReference type="ARBA" id="ARBA00022553"/>
    </source>
</evidence>
<dbReference type="Gene3D" id="3.30.559.10">
    <property type="entry name" value="Chloramphenicol acetyltransferase-like domain"/>
    <property type="match status" value="2"/>
</dbReference>
<dbReference type="InterPro" id="IPR023213">
    <property type="entry name" value="CAT-like_dom_sf"/>
</dbReference>
<keyword evidence="3" id="KW-0597">Phosphoprotein</keyword>
<evidence type="ECO:0000256" key="5">
    <source>
        <dbReference type="ARBA" id="ARBA00023194"/>
    </source>
</evidence>
<evidence type="ECO:0000313" key="7">
    <source>
        <dbReference type="EMBL" id="MBP2189330.1"/>
    </source>
</evidence>
<reference evidence="7 8" key="1">
    <citation type="submission" date="2021-03" db="EMBL/GenBank/DDBJ databases">
        <title>Sequencing the genomes of 1000 actinobacteria strains.</title>
        <authorList>
            <person name="Klenk H.-P."/>
        </authorList>
    </citation>
    <scope>NUCLEOTIDE SEQUENCE [LARGE SCALE GENOMIC DNA]</scope>
    <source>
        <strain evidence="7 8">DSM 45516</strain>
    </source>
</reference>
<dbReference type="Pfam" id="PF13193">
    <property type="entry name" value="AMP-binding_C"/>
    <property type="match status" value="1"/>
</dbReference>
<dbReference type="Proteomes" id="UP001519325">
    <property type="component" value="Unassembled WGS sequence"/>
</dbReference>
<protein>
    <submittedName>
        <fullName evidence="7">Amino acid adenylation domain-containing protein/non-ribosomal peptide synthase protein (TIGR01720 family)</fullName>
    </submittedName>
</protein>
<dbReference type="SUPFAM" id="SSF56801">
    <property type="entry name" value="Acetyl-CoA synthetase-like"/>
    <property type="match status" value="1"/>
</dbReference>
<dbReference type="Gene3D" id="3.30.300.30">
    <property type="match status" value="1"/>
</dbReference>
<dbReference type="InterPro" id="IPR009081">
    <property type="entry name" value="PP-bd_ACP"/>
</dbReference>
<dbReference type="InterPro" id="IPR036736">
    <property type="entry name" value="ACP-like_sf"/>
</dbReference>
<dbReference type="Pfam" id="PF00668">
    <property type="entry name" value="Condensation"/>
    <property type="match status" value="2"/>
</dbReference>
<evidence type="ECO:0000313" key="8">
    <source>
        <dbReference type="Proteomes" id="UP001519325"/>
    </source>
</evidence>